<gene>
    <name evidence="2" type="ORF">BJG266_LOCUS48</name>
    <name evidence="3" type="ORF">QVE165_LOCUS8902</name>
</gene>
<dbReference type="EMBL" id="CAJNOM010000040">
    <property type="protein sequence ID" value="CAF0890189.1"/>
    <property type="molecule type" value="Genomic_DNA"/>
</dbReference>
<dbReference type="EMBL" id="CAJNOI010000001">
    <property type="protein sequence ID" value="CAF0719043.1"/>
    <property type="molecule type" value="Genomic_DNA"/>
</dbReference>
<evidence type="ECO:0000313" key="5">
    <source>
        <dbReference type="Proteomes" id="UP000663877"/>
    </source>
</evidence>
<evidence type="ECO:0000256" key="1">
    <source>
        <dbReference type="SAM" id="MobiDB-lite"/>
    </source>
</evidence>
<accession>A0A813MEU8</accession>
<evidence type="ECO:0000313" key="2">
    <source>
        <dbReference type="EMBL" id="CAF0719043.1"/>
    </source>
</evidence>
<proteinExistence type="predicted"/>
<dbReference type="Proteomes" id="UP000663832">
    <property type="component" value="Unassembled WGS sequence"/>
</dbReference>
<organism evidence="2 5">
    <name type="scientific">Adineta steineri</name>
    <dbReference type="NCBI Taxonomy" id="433720"/>
    <lineage>
        <taxon>Eukaryota</taxon>
        <taxon>Metazoa</taxon>
        <taxon>Spiralia</taxon>
        <taxon>Gnathifera</taxon>
        <taxon>Rotifera</taxon>
        <taxon>Eurotatoria</taxon>
        <taxon>Bdelloidea</taxon>
        <taxon>Adinetida</taxon>
        <taxon>Adinetidae</taxon>
        <taxon>Adineta</taxon>
    </lineage>
</organism>
<dbReference type="AlphaFoldDB" id="A0A813MEU8"/>
<evidence type="ECO:0000313" key="3">
    <source>
        <dbReference type="EMBL" id="CAF0890189.1"/>
    </source>
</evidence>
<feature type="region of interest" description="Disordered" evidence="1">
    <location>
        <begin position="74"/>
        <end position="106"/>
    </location>
</feature>
<evidence type="ECO:0000313" key="4">
    <source>
        <dbReference type="Proteomes" id="UP000663832"/>
    </source>
</evidence>
<dbReference type="OrthoDB" id="10047180at2759"/>
<dbReference type="Proteomes" id="UP000663877">
    <property type="component" value="Unassembled WGS sequence"/>
</dbReference>
<keyword evidence="4" id="KW-1185">Reference proteome</keyword>
<name>A0A813MEU8_9BILA</name>
<reference evidence="2" key="1">
    <citation type="submission" date="2021-02" db="EMBL/GenBank/DDBJ databases">
        <authorList>
            <person name="Nowell W R."/>
        </authorList>
    </citation>
    <scope>NUCLEOTIDE SEQUENCE</scope>
</reference>
<protein>
    <submittedName>
        <fullName evidence="2">Uncharacterized protein</fullName>
    </submittedName>
</protein>
<comment type="caution">
    <text evidence="2">The sequence shown here is derived from an EMBL/GenBank/DDBJ whole genome shotgun (WGS) entry which is preliminary data.</text>
</comment>
<sequence>MSSIIKRTLNDLTNENKRLKNDSAIDLNFDNEELNMKNSHSSYSKSISSESLIENDSMFDDDVFEDEQSMTKSLSKINQHQGRKRLNGTSTYRIKENKDKRKSKSLKKDHIIVDQTLNQLLEEQARIDAHSLSIHSKGI</sequence>